<dbReference type="Proteomes" id="UP000093199">
    <property type="component" value="Unassembled WGS sequence"/>
</dbReference>
<dbReference type="PANTHER" id="PTHR30411:SF1">
    <property type="entry name" value="CYTOPLASMIC PROTEIN"/>
    <property type="match status" value="1"/>
</dbReference>
<dbReference type="EMBL" id="MASJ01000041">
    <property type="protein sequence ID" value="OCS82483.1"/>
    <property type="molecule type" value="Genomic_DNA"/>
</dbReference>
<dbReference type="RefSeq" id="WP_066548489.1">
    <property type="nucleotide sequence ID" value="NZ_MASJ01000041.1"/>
</dbReference>
<name>A0A1C0Y5S4_9BACL</name>
<organism evidence="2 3">
    <name type="scientific">Caryophanon tenue</name>
    <dbReference type="NCBI Taxonomy" id="33978"/>
    <lineage>
        <taxon>Bacteria</taxon>
        <taxon>Bacillati</taxon>
        <taxon>Bacillota</taxon>
        <taxon>Bacilli</taxon>
        <taxon>Bacillales</taxon>
        <taxon>Caryophanaceae</taxon>
        <taxon>Caryophanon</taxon>
    </lineage>
</organism>
<feature type="domain" description="YbaK/aminoacyl-tRNA synthetase-associated" evidence="1">
    <location>
        <begin position="26"/>
        <end position="140"/>
    </location>
</feature>
<dbReference type="STRING" id="33978.A6M13_07280"/>
<proteinExistence type="predicted"/>
<dbReference type="GO" id="GO:0002161">
    <property type="term" value="F:aminoacyl-tRNA deacylase activity"/>
    <property type="evidence" value="ECO:0007669"/>
    <property type="project" value="InterPro"/>
</dbReference>
<reference evidence="2 3" key="1">
    <citation type="submission" date="2016-07" db="EMBL/GenBank/DDBJ databases">
        <title>Caryophanon tenue genome sequencing.</title>
        <authorList>
            <person name="Verma A."/>
            <person name="Pal Y."/>
            <person name="Krishnamurthi S."/>
        </authorList>
    </citation>
    <scope>NUCLEOTIDE SEQUENCE [LARGE SCALE GENOMIC DNA]</scope>
    <source>
        <strain evidence="2 3">DSM 14152</strain>
    </source>
</reference>
<keyword evidence="3" id="KW-1185">Reference proteome</keyword>
<dbReference type="CDD" id="cd04333">
    <property type="entry name" value="ProX_deacylase"/>
    <property type="match status" value="1"/>
</dbReference>
<accession>A0A1C0Y5S4</accession>
<dbReference type="InterPro" id="IPR007214">
    <property type="entry name" value="YbaK/aa-tRNA-synth-assoc-dom"/>
</dbReference>
<dbReference type="AlphaFoldDB" id="A0A1C0Y5S4"/>
<protein>
    <submittedName>
        <fullName evidence="2">EBSC protein</fullName>
    </submittedName>
</protein>
<dbReference type="SUPFAM" id="SSF55826">
    <property type="entry name" value="YbaK/ProRS associated domain"/>
    <property type="match status" value="1"/>
</dbReference>
<dbReference type="Gene3D" id="3.90.960.10">
    <property type="entry name" value="YbaK/aminoacyl-tRNA synthetase-associated domain"/>
    <property type="match status" value="1"/>
</dbReference>
<gene>
    <name evidence="2" type="ORF">A6M13_07280</name>
</gene>
<evidence type="ECO:0000313" key="3">
    <source>
        <dbReference type="Proteomes" id="UP000093199"/>
    </source>
</evidence>
<comment type="caution">
    <text evidence="2">The sequence shown here is derived from an EMBL/GenBank/DDBJ whole genome shotgun (WGS) entry which is preliminary data.</text>
</comment>
<dbReference type="OrthoDB" id="9798760at2"/>
<dbReference type="Pfam" id="PF04073">
    <property type="entry name" value="tRNA_edit"/>
    <property type="match status" value="1"/>
</dbReference>
<evidence type="ECO:0000259" key="1">
    <source>
        <dbReference type="Pfam" id="PF04073"/>
    </source>
</evidence>
<dbReference type="PANTHER" id="PTHR30411">
    <property type="entry name" value="CYTOPLASMIC PROTEIN"/>
    <property type="match status" value="1"/>
</dbReference>
<sequence>MSYETVVGYFKEVGRDEDILQFNSSSATVEQAAAVLQVIPARIAKTLSFRGQDEEALLIVAAGDTKIDNKKFKTTFNVKPRMLDAETVVEKTGHPVGGVCPFALATAMPIYLDISLQRFTTVFPAAGSRNSAIELTPEELYTYAQAIQWVDVCKEWDTSLT</sequence>
<dbReference type="InterPro" id="IPR036754">
    <property type="entry name" value="YbaK/aa-tRNA-synt-asso_dom_sf"/>
</dbReference>
<evidence type="ECO:0000313" key="2">
    <source>
        <dbReference type="EMBL" id="OCS82483.1"/>
    </source>
</evidence>